<sequence length="72" mass="7539">MTQETHKGLARAAQIVSARGRWGCKGVAASIRARGRPPGTNKRRGQVGLLAPRRLGAAGSAWICGTTASEVR</sequence>
<reference evidence="1 2" key="1">
    <citation type="journal article" date="2019" name="Emerg. Microbes Infect.">
        <title>Comprehensive subspecies identification of 175 nontuberculous mycobacteria species based on 7547 genomic profiles.</title>
        <authorList>
            <person name="Matsumoto Y."/>
            <person name="Kinjo T."/>
            <person name="Motooka D."/>
            <person name="Nabeya D."/>
            <person name="Jung N."/>
            <person name="Uechi K."/>
            <person name="Horii T."/>
            <person name="Iida T."/>
            <person name="Fujita J."/>
            <person name="Nakamura S."/>
        </authorList>
    </citation>
    <scope>NUCLEOTIDE SEQUENCE [LARGE SCALE GENOMIC DNA]</scope>
    <source>
        <strain evidence="1 2">JCM 30622</strain>
    </source>
</reference>
<protein>
    <submittedName>
        <fullName evidence="1">Uncharacterized protein</fullName>
    </submittedName>
</protein>
<gene>
    <name evidence="1" type="ORF">MPRI_42940</name>
</gene>
<dbReference type="EMBL" id="AP022597">
    <property type="protein sequence ID" value="BBY72107.1"/>
    <property type="molecule type" value="Genomic_DNA"/>
</dbReference>
<keyword evidence="2" id="KW-1185">Reference proteome</keyword>
<evidence type="ECO:0000313" key="1">
    <source>
        <dbReference type="EMBL" id="BBY72107.1"/>
    </source>
</evidence>
<proteinExistence type="predicted"/>
<dbReference type="Proteomes" id="UP000466578">
    <property type="component" value="Chromosome"/>
</dbReference>
<accession>A0ABM7KDE3</accession>
<name>A0ABM7KDE3_9MYCO</name>
<organism evidence="1 2">
    <name type="scientific">Mycobacterium paraintracellulare</name>
    <dbReference type="NCBI Taxonomy" id="1138383"/>
    <lineage>
        <taxon>Bacteria</taxon>
        <taxon>Bacillati</taxon>
        <taxon>Actinomycetota</taxon>
        <taxon>Actinomycetes</taxon>
        <taxon>Mycobacteriales</taxon>
        <taxon>Mycobacteriaceae</taxon>
        <taxon>Mycobacterium</taxon>
        <taxon>Mycobacterium avium complex (MAC)</taxon>
    </lineage>
</organism>
<evidence type="ECO:0000313" key="2">
    <source>
        <dbReference type="Proteomes" id="UP000466578"/>
    </source>
</evidence>